<dbReference type="EMBL" id="CP003274">
    <property type="protein sequence ID" value="AFL78457.1"/>
    <property type="molecule type" value="Genomic_DNA"/>
</dbReference>
<dbReference type="Proteomes" id="UP000006052">
    <property type="component" value="Chromosome"/>
</dbReference>
<dbReference type="PATRIC" id="fig|679935.3.peg.2088"/>
<evidence type="ECO:0000313" key="1">
    <source>
        <dbReference type="EMBL" id="AFL78457.1"/>
    </source>
</evidence>
<dbReference type="GO" id="GO:0008237">
    <property type="term" value="F:metallopeptidase activity"/>
    <property type="evidence" value="ECO:0007669"/>
    <property type="project" value="InterPro"/>
</dbReference>
<gene>
    <name evidence="1" type="ordered locus">Alfi_2170</name>
</gene>
<dbReference type="Gene3D" id="3.40.390.10">
    <property type="entry name" value="Collagenase (Catalytic Domain)"/>
    <property type="match status" value="1"/>
</dbReference>
<dbReference type="AlphaFoldDB" id="I3YN89"/>
<name>I3YN89_ALIFI</name>
<dbReference type="HOGENOM" id="CLU_474617_0_0_10"/>
<reference evidence="2" key="1">
    <citation type="journal article" date="2013" name="Stand. Genomic Sci.">
        <title>Complete genome sequence of the bile-resistant pigment-producing anaerobe Alistipes finegoldii type strain (AHN2437(T)).</title>
        <authorList>
            <person name="Mavromatis K."/>
            <person name="Stackebrandt E."/>
            <person name="Munk C."/>
            <person name="Lapidus A."/>
            <person name="Nolan M."/>
            <person name="Lucas S."/>
            <person name="Hammon N."/>
            <person name="Deshpande S."/>
            <person name="Cheng J.F."/>
            <person name="Tapia R."/>
            <person name="Goodwin L.A."/>
            <person name="Pitluck S."/>
            <person name="Liolios K."/>
            <person name="Pagani I."/>
            <person name="Ivanova N."/>
            <person name="Mikhailova N."/>
            <person name="Huntemann M."/>
            <person name="Pati A."/>
            <person name="Chen A."/>
            <person name="Palaniappan K."/>
            <person name="Land M."/>
            <person name="Hauser L."/>
            <person name="Rohde M."/>
            <person name="Gronow S."/>
            <person name="Goker M."/>
            <person name="Detter J.C."/>
            <person name="Bristow J."/>
            <person name="Eisen J.A."/>
            <person name="Markowitz V."/>
            <person name="Hugenholtz P."/>
            <person name="Kyrpides N.C."/>
            <person name="Klenk H.P."/>
            <person name="Woyke T."/>
        </authorList>
    </citation>
    <scope>NUCLEOTIDE SEQUENCE</scope>
    <source>
        <strain evidence="2">DSM 17242 / JCM 16770 / AHN 2437 / CCUG 46020 / CIP 107999</strain>
    </source>
</reference>
<sequence>MAANNLTVKFLNGSAGYQEYVKEVAKEWEKAAGVRFHFVGSDKPATVRIGFDYVPGMMSSWSLTGTDHMQVYGQQSEATMHFAQWRRAGDAQKRSDVLRAFGQVLGLELEFRHPMFHPAWITNADGSVNETAIREYWENELANYIAWDELKKIVLDPLEDQAFFIHKTEYYDQWSVMNWPFYEMIARNIPPIEFDEDYITELSENDKSFAQFLYGESFGGTPPDNLFVPLIEFECTGSSTRFSVTTTKNLGVRWDGEVSKEYTAYDLPDYTTSEHTFMINKTFDETKTRKIVIGEVLDYGEAKPDYSYALTRFDFKGANNAGAIDIKPVNHALSYIRIIGGSDFISREFNFTGYEYLKELYLVRIGDSKVILDNCSNLETFATSKGIWKPGESYSEPTDPIDIGDYESVFAWPDYPESLYSLSDTGGLTILNCNNLKQISLENTQLKNFNFGDLPALEYVYLSSFSGYIVGGSDPYGKLLLDAVNTLPAKEAAAKGSIVLRGIAFRLYPSENETGNAIGPITPVRPNPVYDQIPIDRVIYNAINQNLPAKNWNVVWESGFYHPIIYLNSTNHNN</sequence>
<dbReference type="InterPro" id="IPR024079">
    <property type="entry name" value="MetalloPept_cat_dom_sf"/>
</dbReference>
<protein>
    <submittedName>
        <fullName evidence="1">Uncharacterized protein</fullName>
    </submittedName>
</protein>
<proteinExistence type="predicted"/>
<dbReference type="SUPFAM" id="SSF55486">
    <property type="entry name" value="Metalloproteases ('zincins'), catalytic domain"/>
    <property type="match status" value="1"/>
</dbReference>
<organism evidence="1 2">
    <name type="scientific">Alistipes finegoldii (strain DSM 17242 / JCM 16770 / CCUG 46020 / CIP 107999 / KCTC 15236 / AHN 2437)</name>
    <dbReference type="NCBI Taxonomy" id="679935"/>
    <lineage>
        <taxon>Bacteria</taxon>
        <taxon>Pseudomonadati</taxon>
        <taxon>Bacteroidota</taxon>
        <taxon>Bacteroidia</taxon>
        <taxon>Bacteroidales</taxon>
        <taxon>Rikenellaceae</taxon>
        <taxon>Alistipes</taxon>
    </lineage>
</organism>
<dbReference type="STRING" id="679935.Alfi_2170"/>
<dbReference type="KEGG" id="afd:Alfi_2170"/>
<evidence type="ECO:0000313" key="2">
    <source>
        <dbReference type="Proteomes" id="UP000006052"/>
    </source>
</evidence>
<accession>I3YN89</accession>